<dbReference type="Pfam" id="PF00096">
    <property type="entry name" value="zf-C2H2"/>
    <property type="match status" value="1"/>
</dbReference>
<keyword evidence="1" id="KW-0479">Metal-binding</keyword>
<dbReference type="Proteomes" id="UP000038045">
    <property type="component" value="Unplaced"/>
</dbReference>
<dbReference type="PROSITE" id="PS50157">
    <property type="entry name" value="ZINC_FINGER_C2H2_2"/>
    <property type="match status" value="1"/>
</dbReference>
<dbReference type="GO" id="GO:0005634">
    <property type="term" value="C:nucleus"/>
    <property type="evidence" value="ECO:0007669"/>
    <property type="project" value="TreeGrafter"/>
</dbReference>
<evidence type="ECO:0000256" key="4">
    <source>
        <dbReference type="ARBA" id="ARBA00022833"/>
    </source>
</evidence>
<evidence type="ECO:0000256" key="6">
    <source>
        <dbReference type="SAM" id="MobiDB-lite"/>
    </source>
</evidence>
<evidence type="ECO:0000313" key="9">
    <source>
        <dbReference type="WBParaSite" id="PTRK_0000103900.1"/>
    </source>
</evidence>
<accession>A0A0N4Z2E4</accession>
<dbReference type="PANTHER" id="PTHR23057">
    <property type="entry name" value="JUXTAPOSED WITH ANOTHER ZINC FINGER PROTEIN 1"/>
    <property type="match status" value="1"/>
</dbReference>
<dbReference type="SUPFAM" id="SSF57667">
    <property type="entry name" value="beta-beta-alpha zinc fingers"/>
    <property type="match status" value="1"/>
</dbReference>
<dbReference type="STRING" id="131310.A0A0N4Z2E4"/>
<dbReference type="GO" id="GO:0008270">
    <property type="term" value="F:zinc ion binding"/>
    <property type="evidence" value="ECO:0007669"/>
    <property type="project" value="UniProtKB-KW"/>
</dbReference>
<sequence>MIHISSTPFICQFESCNLVWRNQKELLWHQQTAHIPEIRKKFDEEMKKAETIDQRTIIYSRTKLKTLLCNPLNFHFDTPPTPIEYKKYTLNFNLYTKNVIIQGENQNQNNPSQNRTSSTNAQVQKFMQLAMQAGQDNGESTETEGKYNGIDPSWLKPVEDRKFKCPFEGCNKKYKNMPGYRQHVRTAHGEPMGNKPLNTPLADDSSMDSSYFEETMGQSGSMELKKGPEIIKDKVYKCKECTKTYKTAQGLHTHLQSNHVNKPTQKFNEQYVQSRIAMDPMAREDSPAKISTFAGPTTPKQPKIIQRPQVNNGYTGQMTISNPSPKSLYVAKPSAISPTTRNDMTKPISQLSSVLLNSPTNVVPSPVPPRPSTMGMNIVNKNPIYHPISNQQSHVNPGTVVVSPNQKNQSHLPIISTPQTSHQSQQNMSPLTKVDIKK</sequence>
<dbReference type="PROSITE" id="PS00028">
    <property type="entry name" value="ZINC_FINGER_C2H2_1"/>
    <property type="match status" value="3"/>
</dbReference>
<name>A0A0N4Z2E4_PARTI</name>
<keyword evidence="3 5" id="KW-0863">Zinc-finger</keyword>
<keyword evidence="8" id="KW-1185">Reference proteome</keyword>
<feature type="domain" description="C2H2-type" evidence="7">
    <location>
        <begin position="236"/>
        <end position="264"/>
    </location>
</feature>
<dbReference type="Gene3D" id="3.30.160.60">
    <property type="entry name" value="Classic Zinc Finger"/>
    <property type="match status" value="1"/>
</dbReference>
<reference evidence="9" key="1">
    <citation type="submission" date="2017-02" db="UniProtKB">
        <authorList>
            <consortium name="WormBaseParasite"/>
        </authorList>
    </citation>
    <scope>IDENTIFICATION</scope>
</reference>
<keyword evidence="2" id="KW-0677">Repeat</keyword>
<dbReference type="PANTHER" id="PTHR23057:SF0">
    <property type="entry name" value="JUXTAPOSED WITH ANOTHER ZINC FINGER PROTEIN 1"/>
    <property type="match status" value="1"/>
</dbReference>
<evidence type="ECO:0000256" key="3">
    <source>
        <dbReference type="ARBA" id="ARBA00022771"/>
    </source>
</evidence>
<protein>
    <submittedName>
        <fullName evidence="9">C2H2-type domain-containing protein</fullName>
    </submittedName>
</protein>
<dbReference type="InterPro" id="IPR036236">
    <property type="entry name" value="Znf_C2H2_sf"/>
</dbReference>
<dbReference type="InterPro" id="IPR051580">
    <property type="entry name" value="ZnF-Chromatin_assoc"/>
</dbReference>
<keyword evidence="4" id="KW-0862">Zinc</keyword>
<organism evidence="8 9">
    <name type="scientific">Parastrongyloides trichosuri</name>
    <name type="common">Possum-specific nematode worm</name>
    <dbReference type="NCBI Taxonomy" id="131310"/>
    <lineage>
        <taxon>Eukaryota</taxon>
        <taxon>Metazoa</taxon>
        <taxon>Ecdysozoa</taxon>
        <taxon>Nematoda</taxon>
        <taxon>Chromadorea</taxon>
        <taxon>Rhabditida</taxon>
        <taxon>Tylenchina</taxon>
        <taxon>Panagrolaimomorpha</taxon>
        <taxon>Strongyloidoidea</taxon>
        <taxon>Strongyloididae</taxon>
        <taxon>Parastrongyloides</taxon>
    </lineage>
</organism>
<proteinExistence type="predicted"/>
<evidence type="ECO:0000256" key="1">
    <source>
        <dbReference type="ARBA" id="ARBA00022723"/>
    </source>
</evidence>
<evidence type="ECO:0000313" key="8">
    <source>
        <dbReference type="Proteomes" id="UP000038045"/>
    </source>
</evidence>
<feature type="region of interest" description="Disordered" evidence="6">
    <location>
        <begin position="416"/>
        <end position="438"/>
    </location>
</feature>
<evidence type="ECO:0000259" key="7">
    <source>
        <dbReference type="PROSITE" id="PS50157"/>
    </source>
</evidence>
<dbReference type="WBParaSite" id="PTRK_0000103900.1">
    <property type="protein sequence ID" value="PTRK_0000103900.1"/>
    <property type="gene ID" value="PTRK_0000103900"/>
</dbReference>
<feature type="compositionally biased region" description="Polar residues" evidence="6">
    <location>
        <begin position="416"/>
        <end position="430"/>
    </location>
</feature>
<evidence type="ECO:0000256" key="2">
    <source>
        <dbReference type="ARBA" id="ARBA00022737"/>
    </source>
</evidence>
<dbReference type="InterPro" id="IPR013087">
    <property type="entry name" value="Znf_C2H2_type"/>
</dbReference>
<dbReference type="AlphaFoldDB" id="A0A0N4Z2E4"/>
<dbReference type="SMART" id="SM00355">
    <property type="entry name" value="ZnF_C2H2"/>
    <property type="match status" value="3"/>
</dbReference>
<evidence type="ECO:0000256" key="5">
    <source>
        <dbReference type="PROSITE-ProRule" id="PRU00042"/>
    </source>
</evidence>